<dbReference type="EMBL" id="BMFP01000004">
    <property type="protein sequence ID" value="GGG20378.1"/>
    <property type="molecule type" value="Genomic_DNA"/>
</dbReference>
<dbReference type="Proteomes" id="UP000634043">
    <property type="component" value="Unassembled WGS sequence"/>
</dbReference>
<organism evidence="1 2">
    <name type="scientific">Pontibacter amylolyticus</name>
    <dbReference type="NCBI Taxonomy" id="1424080"/>
    <lineage>
        <taxon>Bacteria</taxon>
        <taxon>Pseudomonadati</taxon>
        <taxon>Bacteroidota</taxon>
        <taxon>Cytophagia</taxon>
        <taxon>Cytophagales</taxon>
        <taxon>Hymenobacteraceae</taxon>
        <taxon>Pontibacter</taxon>
    </lineage>
</organism>
<evidence type="ECO:0000313" key="2">
    <source>
        <dbReference type="Proteomes" id="UP000634043"/>
    </source>
</evidence>
<reference evidence="2" key="1">
    <citation type="journal article" date="2019" name="Int. J. Syst. Evol. Microbiol.">
        <title>The Global Catalogue of Microorganisms (GCM) 10K type strain sequencing project: providing services to taxonomists for standard genome sequencing and annotation.</title>
        <authorList>
            <consortium name="The Broad Institute Genomics Platform"/>
            <consortium name="The Broad Institute Genome Sequencing Center for Infectious Disease"/>
            <person name="Wu L."/>
            <person name="Ma J."/>
        </authorList>
    </citation>
    <scope>NUCLEOTIDE SEQUENCE [LARGE SCALE GENOMIC DNA]</scope>
    <source>
        <strain evidence="2">CGMCC 1.12749</strain>
    </source>
</reference>
<sequence length="65" mass="7070">MQMVNTLNRSLLAIILFSILVACDKEEVETNSPAIEAPATFELYKNEIGAVEVYAKNGRVTGVPS</sequence>
<name>A0ABQ1W9A6_9BACT</name>
<keyword evidence="2" id="KW-1185">Reference proteome</keyword>
<protein>
    <submittedName>
        <fullName evidence="1">Uncharacterized protein</fullName>
    </submittedName>
</protein>
<evidence type="ECO:0000313" key="1">
    <source>
        <dbReference type="EMBL" id="GGG20378.1"/>
    </source>
</evidence>
<proteinExistence type="predicted"/>
<dbReference type="RefSeq" id="WP_188501888.1">
    <property type="nucleotide sequence ID" value="NZ_BMFP01000004.1"/>
</dbReference>
<gene>
    <name evidence="1" type="ORF">GCM10011323_25560</name>
</gene>
<accession>A0ABQ1W9A6</accession>
<comment type="caution">
    <text evidence="1">The sequence shown here is derived from an EMBL/GenBank/DDBJ whole genome shotgun (WGS) entry which is preliminary data.</text>
</comment>